<dbReference type="Proteomes" id="UP000001052">
    <property type="component" value="Chromosome"/>
</dbReference>
<dbReference type="EMBL" id="CP001734">
    <property type="protein sequence ID" value="ACV68420.1"/>
    <property type="molecule type" value="Genomic_DNA"/>
</dbReference>
<dbReference type="Pfam" id="PF00501">
    <property type="entry name" value="AMP-binding"/>
    <property type="match status" value="1"/>
</dbReference>
<dbReference type="AlphaFoldDB" id="C8X297"/>
<dbReference type="PANTHER" id="PTHR43845:SF1">
    <property type="entry name" value="BLR5969 PROTEIN"/>
    <property type="match status" value="1"/>
</dbReference>
<dbReference type="GO" id="GO:0047475">
    <property type="term" value="F:phenylacetate-CoA ligase activity"/>
    <property type="evidence" value="ECO:0007669"/>
    <property type="project" value="UniProtKB-EC"/>
</dbReference>
<dbReference type="Gene3D" id="3.40.50.12780">
    <property type="entry name" value="N-terminal domain of ligase-like"/>
    <property type="match status" value="1"/>
</dbReference>
<keyword evidence="3" id="KW-0436">Ligase</keyword>
<feature type="domain" description="AMP-dependent synthetase/ligase" evidence="1">
    <location>
        <begin position="104"/>
        <end position="285"/>
    </location>
</feature>
<dbReference type="RefSeq" id="WP_015751571.1">
    <property type="nucleotide sequence ID" value="NC_013223.1"/>
</dbReference>
<evidence type="ECO:0000313" key="3">
    <source>
        <dbReference type="EMBL" id="ACV68420.1"/>
    </source>
</evidence>
<protein>
    <submittedName>
        <fullName evidence="3">Phenylacetate--CoA ligase</fullName>
        <ecNumber evidence="3">6.2.1.30</ecNumber>
    </submittedName>
</protein>
<organism evidence="3 4">
    <name type="scientific">Desulfohalobium retbaense (strain ATCC 49708 / DSM 5692 / JCM 16813 / HR100)</name>
    <dbReference type="NCBI Taxonomy" id="485915"/>
    <lineage>
        <taxon>Bacteria</taxon>
        <taxon>Pseudomonadati</taxon>
        <taxon>Thermodesulfobacteriota</taxon>
        <taxon>Desulfovibrionia</taxon>
        <taxon>Desulfovibrionales</taxon>
        <taxon>Desulfohalobiaceae</taxon>
        <taxon>Desulfohalobium</taxon>
    </lineage>
</organism>
<reference evidence="4" key="1">
    <citation type="submission" date="2009-09" db="EMBL/GenBank/DDBJ databases">
        <title>The complete chromosome of Desulfohalobium retbaense DSM 5692.</title>
        <authorList>
            <consortium name="US DOE Joint Genome Institute (JGI-PGF)"/>
            <person name="Lucas S."/>
            <person name="Copeland A."/>
            <person name="Lapidus A."/>
            <person name="Glavina del Rio T."/>
            <person name="Dalin E."/>
            <person name="Tice H."/>
            <person name="Bruce D."/>
            <person name="Goodwin L."/>
            <person name="Pitluck S."/>
            <person name="Kyrpides N."/>
            <person name="Mavromatis K."/>
            <person name="Ivanova N."/>
            <person name="Mikhailova N."/>
            <person name="Munk A.C."/>
            <person name="Brettin T."/>
            <person name="Detter J.C."/>
            <person name="Han C."/>
            <person name="Tapia R."/>
            <person name="Larimer F."/>
            <person name="Land M."/>
            <person name="Hauser L."/>
            <person name="Markowitz V."/>
            <person name="Cheng J.-F."/>
            <person name="Hugenholtz P."/>
            <person name="Woyke T."/>
            <person name="Wu D."/>
            <person name="Spring S."/>
            <person name="Klenk H.-P."/>
            <person name="Eisen J.A."/>
        </authorList>
    </citation>
    <scope>NUCLEOTIDE SEQUENCE [LARGE SCALE GENOMIC DNA]</scope>
    <source>
        <strain evidence="4">DSM 5692</strain>
    </source>
</reference>
<dbReference type="EC" id="6.2.1.30" evidence="3"/>
<feature type="domain" description="AMP-dependent ligase C-terminal" evidence="2">
    <location>
        <begin position="335"/>
        <end position="417"/>
    </location>
</feature>
<dbReference type="InterPro" id="IPR000873">
    <property type="entry name" value="AMP-dep_synth/lig_dom"/>
</dbReference>
<evidence type="ECO:0000259" key="1">
    <source>
        <dbReference type="Pfam" id="PF00501"/>
    </source>
</evidence>
<dbReference type="InterPro" id="IPR045851">
    <property type="entry name" value="AMP-bd_C_sf"/>
</dbReference>
<evidence type="ECO:0000313" key="4">
    <source>
        <dbReference type="Proteomes" id="UP000001052"/>
    </source>
</evidence>
<dbReference type="Gene3D" id="3.30.300.30">
    <property type="match status" value="1"/>
</dbReference>
<gene>
    <name evidence="3" type="ordered locus">Dret_1132</name>
</gene>
<dbReference type="OrthoDB" id="5484550at2"/>
<dbReference type="SUPFAM" id="SSF56801">
    <property type="entry name" value="Acetyl-CoA synthetase-like"/>
    <property type="match status" value="1"/>
</dbReference>
<sequence length="418" mass="46316">MAVLAATALPASRDDLEQLQLERLQATLHRVQRHVAFYRSMFADTGFDPDQCASLSDLQRLPLTNETDLCQAYPYDMFATPLKEVVQIHTTTGRHPEPVVHGYTERDLTNAAMLMARIMTGLGLDADDVFQITLNYGLGTGAFTFHEGARKLGASVIPTATGRTPKQVQIMRDFGTSCLVATPSYALRLLQTLKDQDVSPAALRLKCLLVTGEPFSADTRAVLEDGFQAQIYDLYGLSAAYGPVVAAQCRNQSVLHVQEDLFYAEVLDPQTHQPVPDGEWGELVLTTLVKEAVPLLRYRTGDKVRRVPDTCGCGSVFTALDRIAGRVDDVLTVKGVNIAPARIGQLLSTYLDFDIHWNATIAGSGPDQELILRLGIREDLFFDQMKRQRKLVDDLRRYLAQWLGVTPRVLLVEPDSLN</sequence>
<dbReference type="InterPro" id="IPR028154">
    <property type="entry name" value="AMP-dep_Lig_C"/>
</dbReference>
<dbReference type="KEGG" id="drt:Dret_1132"/>
<dbReference type="InterPro" id="IPR042099">
    <property type="entry name" value="ANL_N_sf"/>
</dbReference>
<evidence type="ECO:0000259" key="2">
    <source>
        <dbReference type="Pfam" id="PF14535"/>
    </source>
</evidence>
<keyword evidence="4" id="KW-1185">Reference proteome</keyword>
<dbReference type="Pfam" id="PF14535">
    <property type="entry name" value="AMP-binding_C_2"/>
    <property type="match status" value="1"/>
</dbReference>
<dbReference type="HOGENOM" id="CLU_035301_1_0_7"/>
<dbReference type="eggNOG" id="COG1541">
    <property type="taxonomic scope" value="Bacteria"/>
</dbReference>
<reference evidence="3 4" key="2">
    <citation type="journal article" date="2010" name="Stand. Genomic Sci.">
        <title>Complete genome sequence of Desulfohalobium retbaense type strain (HR(100)).</title>
        <authorList>
            <person name="Spring S."/>
            <person name="Nolan M."/>
            <person name="Lapidus A."/>
            <person name="Glavina Del Rio T."/>
            <person name="Copeland A."/>
            <person name="Tice H."/>
            <person name="Cheng J.F."/>
            <person name="Lucas S."/>
            <person name="Land M."/>
            <person name="Chen F."/>
            <person name="Bruce D."/>
            <person name="Goodwin L."/>
            <person name="Pitluck S."/>
            <person name="Ivanova N."/>
            <person name="Mavromatis K."/>
            <person name="Mikhailova N."/>
            <person name="Pati A."/>
            <person name="Chen A."/>
            <person name="Palaniappan K."/>
            <person name="Hauser L."/>
            <person name="Chang Y.J."/>
            <person name="Jeffries C.D."/>
            <person name="Munk C."/>
            <person name="Kiss H."/>
            <person name="Chain P."/>
            <person name="Han C."/>
            <person name="Brettin T."/>
            <person name="Detter J.C."/>
            <person name="Schuler E."/>
            <person name="Goker M."/>
            <person name="Rohde M."/>
            <person name="Bristow J."/>
            <person name="Eisen J.A."/>
            <person name="Markowitz V."/>
            <person name="Hugenholtz P."/>
            <person name="Kyrpides N.C."/>
            <person name="Klenk H.P."/>
        </authorList>
    </citation>
    <scope>NUCLEOTIDE SEQUENCE [LARGE SCALE GENOMIC DNA]</scope>
    <source>
        <strain evidence="3 4">DSM 5692</strain>
    </source>
</reference>
<name>C8X297_DESRD</name>
<accession>C8X297</accession>
<dbReference type="PANTHER" id="PTHR43845">
    <property type="entry name" value="BLR5969 PROTEIN"/>
    <property type="match status" value="1"/>
</dbReference>
<dbReference type="STRING" id="485915.Dret_1132"/>
<proteinExistence type="predicted"/>